<dbReference type="PANTHER" id="PTHR30146">
    <property type="entry name" value="LACI-RELATED TRANSCRIPTIONAL REPRESSOR"/>
    <property type="match status" value="1"/>
</dbReference>
<evidence type="ECO:0000313" key="5">
    <source>
        <dbReference type="EMBL" id="PWJ72989.1"/>
    </source>
</evidence>
<dbReference type="PROSITE" id="PS00356">
    <property type="entry name" value="HTH_LACI_1"/>
    <property type="match status" value="1"/>
</dbReference>
<dbReference type="Gene3D" id="3.40.50.2300">
    <property type="match status" value="2"/>
</dbReference>
<dbReference type="AlphaFoldDB" id="A0AB73SZV1"/>
<dbReference type="InterPro" id="IPR046335">
    <property type="entry name" value="LacI/GalR-like_sensor"/>
</dbReference>
<dbReference type="PROSITE" id="PS50932">
    <property type="entry name" value="HTH_LACI_2"/>
    <property type="match status" value="1"/>
</dbReference>
<organism evidence="5 6">
    <name type="scientific">Murimonas intestini</name>
    <dbReference type="NCBI Taxonomy" id="1337051"/>
    <lineage>
        <taxon>Bacteria</taxon>
        <taxon>Bacillati</taxon>
        <taxon>Bacillota</taxon>
        <taxon>Clostridia</taxon>
        <taxon>Lachnospirales</taxon>
        <taxon>Lachnospiraceae</taxon>
        <taxon>Murimonas</taxon>
    </lineage>
</organism>
<evidence type="ECO:0000313" key="6">
    <source>
        <dbReference type="Proteomes" id="UP000245412"/>
    </source>
</evidence>
<dbReference type="PRINTS" id="PR00036">
    <property type="entry name" value="HTHLACI"/>
</dbReference>
<dbReference type="SUPFAM" id="SSF53822">
    <property type="entry name" value="Periplasmic binding protein-like I"/>
    <property type="match status" value="1"/>
</dbReference>
<reference evidence="5 6" key="1">
    <citation type="submission" date="2018-05" db="EMBL/GenBank/DDBJ databases">
        <authorList>
            <person name="Goeker M."/>
            <person name="Huntemann M."/>
            <person name="Clum A."/>
            <person name="Pillay M."/>
            <person name="Palaniappan K."/>
            <person name="Varghese N."/>
            <person name="Mikhailova N."/>
            <person name="Stamatis D."/>
            <person name="Reddy T."/>
            <person name="Daum C."/>
            <person name="Shapiro N."/>
            <person name="Ivanova N."/>
            <person name="Kyrpides N."/>
            <person name="Woyke T."/>
        </authorList>
    </citation>
    <scope>NUCLEOTIDE SEQUENCE [LARGE SCALE GENOMIC DNA]</scope>
    <source>
        <strain evidence="5 6">DSM 26524</strain>
    </source>
</reference>
<dbReference type="SUPFAM" id="SSF47413">
    <property type="entry name" value="lambda repressor-like DNA-binding domains"/>
    <property type="match status" value="1"/>
</dbReference>
<comment type="caution">
    <text evidence="5">The sequence shown here is derived from an EMBL/GenBank/DDBJ whole genome shotgun (WGS) entry which is preliminary data.</text>
</comment>
<dbReference type="Pfam" id="PF13377">
    <property type="entry name" value="Peripla_BP_3"/>
    <property type="match status" value="1"/>
</dbReference>
<dbReference type="InterPro" id="IPR028082">
    <property type="entry name" value="Peripla_BP_I"/>
</dbReference>
<name>A0AB73SZV1_9FIRM</name>
<accession>A0AB73SZV1</accession>
<dbReference type="Proteomes" id="UP000245412">
    <property type="component" value="Unassembled WGS sequence"/>
</dbReference>
<dbReference type="PANTHER" id="PTHR30146:SF109">
    <property type="entry name" value="HTH-TYPE TRANSCRIPTIONAL REGULATOR GALS"/>
    <property type="match status" value="1"/>
</dbReference>
<sequence length="329" mass="36902">MTIYDIAKMAGVSASTVSRVINEKPGIKESTREKVKQLLREYNYTPDENARGLVNRNTRLIGILVVDIRSAHHTDLAFVVENYLRERGYCAIIINAGPSEDQMAEGLKLLEQRRVDGALLVGSMFQNEQVKQGIFEHLREVPVVLANGYLDLPNVYGVLVDECDGVKRCVELLRKKGKEKLAYIGTMDSPSSMAKLKGYQEKMKEFGYDSSDLIIEEADADRESGYEATVRLLRKHGEVEGIIYSEDVIAAGAVRAFWDLGYKIPEDKAVLGIDNTIYGELTYPKLTSLDNKMTEMAYEAARILVEAVEGKTNTKRLMLFSDIVEREST</sequence>
<keyword evidence="1" id="KW-0805">Transcription regulation</keyword>
<dbReference type="Pfam" id="PF00356">
    <property type="entry name" value="LacI"/>
    <property type="match status" value="1"/>
</dbReference>
<dbReference type="GO" id="GO:0000976">
    <property type="term" value="F:transcription cis-regulatory region binding"/>
    <property type="evidence" value="ECO:0007669"/>
    <property type="project" value="TreeGrafter"/>
</dbReference>
<dbReference type="GO" id="GO:0003700">
    <property type="term" value="F:DNA-binding transcription factor activity"/>
    <property type="evidence" value="ECO:0007669"/>
    <property type="project" value="TreeGrafter"/>
</dbReference>
<evidence type="ECO:0000256" key="2">
    <source>
        <dbReference type="ARBA" id="ARBA00023125"/>
    </source>
</evidence>
<dbReference type="CDD" id="cd06267">
    <property type="entry name" value="PBP1_LacI_sugar_binding-like"/>
    <property type="match status" value="1"/>
</dbReference>
<dbReference type="EMBL" id="QGGY01000015">
    <property type="protein sequence ID" value="PWJ72989.1"/>
    <property type="molecule type" value="Genomic_DNA"/>
</dbReference>
<keyword evidence="6" id="KW-1185">Reference proteome</keyword>
<dbReference type="CDD" id="cd01392">
    <property type="entry name" value="HTH_LacI"/>
    <property type="match status" value="1"/>
</dbReference>
<dbReference type="SMART" id="SM00354">
    <property type="entry name" value="HTH_LACI"/>
    <property type="match status" value="1"/>
</dbReference>
<dbReference type="RefSeq" id="WP_109748149.1">
    <property type="nucleotide sequence ID" value="NZ_CABJAT010000003.1"/>
</dbReference>
<evidence type="ECO:0000256" key="1">
    <source>
        <dbReference type="ARBA" id="ARBA00023015"/>
    </source>
</evidence>
<dbReference type="Gene3D" id="1.10.260.40">
    <property type="entry name" value="lambda repressor-like DNA-binding domains"/>
    <property type="match status" value="1"/>
</dbReference>
<feature type="domain" description="HTH lacI-type" evidence="4">
    <location>
        <begin position="1"/>
        <end position="55"/>
    </location>
</feature>
<dbReference type="InterPro" id="IPR010982">
    <property type="entry name" value="Lambda_DNA-bd_dom_sf"/>
</dbReference>
<proteinExistence type="predicted"/>
<evidence type="ECO:0000259" key="4">
    <source>
        <dbReference type="PROSITE" id="PS50932"/>
    </source>
</evidence>
<evidence type="ECO:0000256" key="3">
    <source>
        <dbReference type="ARBA" id="ARBA00023163"/>
    </source>
</evidence>
<dbReference type="InterPro" id="IPR000843">
    <property type="entry name" value="HTH_LacI"/>
</dbReference>
<gene>
    <name evidence="5" type="ORF">C7383_115145</name>
</gene>
<keyword evidence="2" id="KW-0238">DNA-binding</keyword>
<protein>
    <submittedName>
        <fullName evidence="5">LacI family transcriptional regulator</fullName>
    </submittedName>
</protein>
<keyword evidence="3" id="KW-0804">Transcription</keyword>